<proteinExistence type="predicted"/>
<dbReference type="InterPro" id="IPR006311">
    <property type="entry name" value="TAT_signal"/>
</dbReference>
<dbReference type="EMBL" id="SAUX01000013">
    <property type="protein sequence ID" value="RWR28845.1"/>
    <property type="molecule type" value="Genomic_DNA"/>
</dbReference>
<comment type="caution">
    <text evidence="2">The sequence shown here is derived from an EMBL/GenBank/DDBJ whole genome shotgun (WGS) entry which is preliminary data.</text>
</comment>
<feature type="chain" id="PRO_5019339954" evidence="1">
    <location>
        <begin position="37"/>
        <end position="125"/>
    </location>
</feature>
<reference evidence="2 3" key="1">
    <citation type="submission" date="2019-01" db="EMBL/GenBank/DDBJ databases">
        <title>Sinorhodobacter populi sp. nov. isolated from the symptomatic bark tissue of Populus euramericana canker.</title>
        <authorList>
            <person name="Xu G."/>
        </authorList>
    </citation>
    <scope>NUCLEOTIDE SEQUENCE [LARGE SCALE GENOMIC DNA]</scope>
    <source>
        <strain evidence="2 3">D19-10-3-21</strain>
    </source>
</reference>
<dbReference type="AlphaFoldDB" id="A0A443K7W3"/>
<reference evidence="2 3" key="2">
    <citation type="submission" date="2019-01" db="EMBL/GenBank/DDBJ databases">
        <authorList>
            <person name="Li Y."/>
        </authorList>
    </citation>
    <scope>NUCLEOTIDE SEQUENCE [LARGE SCALE GENOMIC DNA]</scope>
    <source>
        <strain evidence="2 3">D19-10-3-21</strain>
    </source>
</reference>
<gene>
    <name evidence="2" type="ORF">D2T31_12085</name>
</gene>
<sequence>MASSQHNDTPAQINRRSVLTAALAAPLAAVPAVAVAADTPVMALFREWVRLSALMDGGEVNDELVDDYVDQRGDLEIKIASTKAETPMDALMKVCAITDFGFYGNGDHGLPEAWAEARALVGQPA</sequence>
<evidence type="ECO:0000256" key="1">
    <source>
        <dbReference type="SAM" id="SignalP"/>
    </source>
</evidence>
<dbReference type="PROSITE" id="PS51318">
    <property type="entry name" value="TAT"/>
    <property type="match status" value="1"/>
</dbReference>
<feature type="signal peptide" evidence="1">
    <location>
        <begin position="1"/>
        <end position="36"/>
    </location>
</feature>
<dbReference type="RefSeq" id="WP_128237563.1">
    <property type="nucleotide sequence ID" value="NZ_SAUX01000013.1"/>
</dbReference>
<dbReference type="Proteomes" id="UP000285295">
    <property type="component" value="Unassembled WGS sequence"/>
</dbReference>
<protein>
    <submittedName>
        <fullName evidence="2">Uncharacterized protein</fullName>
    </submittedName>
</protein>
<keyword evidence="1" id="KW-0732">Signal</keyword>
<name>A0A443K7W3_9RHOB</name>
<organism evidence="2 3">
    <name type="scientific">Paenirhodobacter populi</name>
    <dbReference type="NCBI Taxonomy" id="2306993"/>
    <lineage>
        <taxon>Bacteria</taxon>
        <taxon>Pseudomonadati</taxon>
        <taxon>Pseudomonadota</taxon>
        <taxon>Alphaproteobacteria</taxon>
        <taxon>Rhodobacterales</taxon>
        <taxon>Rhodobacter group</taxon>
        <taxon>Paenirhodobacter</taxon>
    </lineage>
</organism>
<evidence type="ECO:0000313" key="3">
    <source>
        <dbReference type="Proteomes" id="UP000285295"/>
    </source>
</evidence>
<accession>A0A443K7W3</accession>
<evidence type="ECO:0000313" key="2">
    <source>
        <dbReference type="EMBL" id="RWR28845.1"/>
    </source>
</evidence>
<dbReference type="OrthoDB" id="7779120at2"/>